<feature type="transmembrane region" description="Helical" evidence="7">
    <location>
        <begin position="312"/>
        <end position="338"/>
    </location>
</feature>
<comment type="subcellular location">
    <subcellularLocation>
        <location evidence="1">Cell membrane</location>
        <topology evidence="1">Multi-pass membrane protein</topology>
    </subcellularLocation>
</comment>
<keyword evidence="10" id="KW-1185">Reference proteome</keyword>
<dbReference type="KEGG" id="acae:HYG86_01280"/>
<dbReference type="InterPro" id="IPR050250">
    <property type="entry name" value="Macrolide_Exporter_MacB"/>
</dbReference>
<evidence type="ECO:0000256" key="3">
    <source>
        <dbReference type="ARBA" id="ARBA00022692"/>
    </source>
</evidence>
<keyword evidence="2" id="KW-1003">Cell membrane</keyword>
<evidence type="ECO:0000256" key="7">
    <source>
        <dbReference type="SAM" id="Phobius"/>
    </source>
</evidence>
<sequence length="787" mass="88056">MGKIFMLSFANIKKSKGHAVSILLLFIIAAMLLNLGLLILVNFGGYFEDIIEELNSSDVYYLMPDNLYSSKIDEYINSNDNIETLQRESAIWVMGTIPYNGSFRDSVFLINNARGTRNISNWKFVGEHLPPDSMSIYVPYVMKVDGGYSLNDEFMMELKDITLNFTIKGFIEDVFFSSLDTVIMGVYLPNDTYETVLERLGDEHNATLIFANLREGNNDLEKGIRDIIREDNPHIAAYGNFNPNNFLSLELEHVKMSRSMMAGGISVMMIAFSTIITVVCLIVVRYRIVNSIEEDMTKIGSLKAVGYTSKQIILSIVTQFSIISLIGSVGGISLSYLATPVLSKVFAHQSGLRWEQGFDGVISAISLFVILSIVALVSLMASWHINKLNPIVALRGGIMTHSFRKNHMPLHKTKGSLPSVLAFKLMLQNMRQSIMISIIFMVVSFASAFAFVMFYNSTIDTTAFAEIPGVEQSHVIAMFNNSADSTSTVENIKNLENVKKAQFIDTTIVKYGNREIVSFVMDDFSEKVTNTVYDGRYPIHSNEIVVSGYLANSIDKRIGGSIVLEVGDRQAEFIITGLSQGAPRGELSIVSIQHQGILRLFPDFQQLDLHIYLDKNIESSEFRDKIENLYGYSFATTIDMYKEFQDGMGQFSSVLSMVGITILVITLFVVILVLYFVINSSVIRKKHELGLQKALGFTTFQLMKQLSLGLLPPIVMGVFIGSMLGMTQTNSIMTITQKTMGIMRANYIITPSWIIILGAIIVLVSYVFSMLITYRIRKITAYSLVNE</sequence>
<gene>
    <name evidence="9" type="ORF">HYG86_01280</name>
</gene>
<dbReference type="PANTHER" id="PTHR30572:SF4">
    <property type="entry name" value="ABC TRANSPORTER PERMEASE YTRF"/>
    <property type="match status" value="1"/>
</dbReference>
<evidence type="ECO:0000256" key="4">
    <source>
        <dbReference type="ARBA" id="ARBA00022989"/>
    </source>
</evidence>
<feature type="transmembrane region" description="Helical" evidence="7">
    <location>
        <begin position="260"/>
        <end position="284"/>
    </location>
</feature>
<dbReference type="InterPro" id="IPR003838">
    <property type="entry name" value="ABC3_permease_C"/>
</dbReference>
<dbReference type="Proteomes" id="UP000516160">
    <property type="component" value="Chromosome"/>
</dbReference>
<dbReference type="EMBL" id="CP058559">
    <property type="protein sequence ID" value="QNO13496.1"/>
    <property type="molecule type" value="Genomic_DNA"/>
</dbReference>
<reference evidence="9 10" key="1">
    <citation type="submission" date="2020-07" db="EMBL/GenBank/DDBJ databases">
        <title>Alkalicella. sp. LB2 genome.</title>
        <authorList>
            <person name="Postec A."/>
            <person name="Quemeneur M."/>
        </authorList>
    </citation>
    <scope>NUCLEOTIDE SEQUENCE [LARGE SCALE GENOMIC DNA]</scope>
    <source>
        <strain evidence="9 10">LB2</strain>
    </source>
</reference>
<proteinExistence type="inferred from homology"/>
<evidence type="ECO:0000256" key="6">
    <source>
        <dbReference type="ARBA" id="ARBA00038076"/>
    </source>
</evidence>
<accession>A0A7G9W484</accession>
<dbReference type="AlphaFoldDB" id="A0A7G9W484"/>
<dbReference type="Pfam" id="PF02687">
    <property type="entry name" value="FtsX"/>
    <property type="match status" value="2"/>
</dbReference>
<keyword evidence="4 7" id="KW-1133">Transmembrane helix</keyword>
<feature type="transmembrane region" description="Helical" evidence="7">
    <location>
        <begin position="434"/>
        <end position="455"/>
    </location>
</feature>
<organism evidence="9 10">
    <name type="scientific">Alkalicella caledoniensis</name>
    <dbReference type="NCBI Taxonomy" id="2731377"/>
    <lineage>
        <taxon>Bacteria</taxon>
        <taxon>Bacillati</taxon>
        <taxon>Bacillota</taxon>
        <taxon>Clostridia</taxon>
        <taxon>Eubacteriales</taxon>
        <taxon>Proteinivoracaceae</taxon>
        <taxon>Alkalicella</taxon>
    </lineage>
</organism>
<evidence type="ECO:0000256" key="5">
    <source>
        <dbReference type="ARBA" id="ARBA00023136"/>
    </source>
</evidence>
<dbReference type="GO" id="GO:0022857">
    <property type="term" value="F:transmembrane transporter activity"/>
    <property type="evidence" value="ECO:0007669"/>
    <property type="project" value="TreeGrafter"/>
</dbReference>
<feature type="transmembrane region" description="Helical" evidence="7">
    <location>
        <begin position="747"/>
        <end position="768"/>
    </location>
</feature>
<feature type="transmembrane region" description="Helical" evidence="7">
    <location>
        <begin position="21"/>
        <end position="47"/>
    </location>
</feature>
<feature type="transmembrane region" description="Helical" evidence="7">
    <location>
        <begin position="654"/>
        <end position="678"/>
    </location>
</feature>
<dbReference type="PANTHER" id="PTHR30572">
    <property type="entry name" value="MEMBRANE COMPONENT OF TRANSPORTER-RELATED"/>
    <property type="match status" value="1"/>
</dbReference>
<name>A0A7G9W484_ALKCA</name>
<evidence type="ECO:0000256" key="1">
    <source>
        <dbReference type="ARBA" id="ARBA00004651"/>
    </source>
</evidence>
<evidence type="ECO:0000313" key="10">
    <source>
        <dbReference type="Proteomes" id="UP000516160"/>
    </source>
</evidence>
<keyword evidence="3 7" id="KW-0812">Transmembrane</keyword>
<comment type="similarity">
    <text evidence="6">Belongs to the ABC-4 integral membrane protein family.</text>
</comment>
<feature type="transmembrane region" description="Helical" evidence="7">
    <location>
        <begin position="706"/>
        <end position="727"/>
    </location>
</feature>
<evidence type="ECO:0000256" key="2">
    <source>
        <dbReference type="ARBA" id="ARBA00022475"/>
    </source>
</evidence>
<keyword evidence="5 7" id="KW-0472">Membrane</keyword>
<dbReference type="GO" id="GO:0005886">
    <property type="term" value="C:plasma membrane"/>
    <property type="evidence" value="ECO:0007669"/>
    <property type="project" value="UniProtKB-SubCell"/>
</dbReference>
<feature type="domain" description="ABC3 transporter permease C-terminal" evidence="8">
    <location>
        <begin position="661"/>
        <end position="780"/>
    </location>
</feature>
<protein>
    <submittedName>
        <fullName evidence="9">ABC transporter permease</fullName>
    </submittedName>
</protein>
<evidence type="ECO:0000259" key="8">
    <source>
        <dbReference type="Pfam" id="PF02687"/>
    </source>
</evidence>
<feature type="domain" description="ABC3 transporter permease C-terminal" evidence="8">
    <location>
        <begin position="270"/>
        <end position="390"/>
    </location>
</feature>
<feature type="transmembrane region" description="Helical" evidence="7">
    <location>
        <begin position="358"/>
        <end position="381"/>
    </location>
</feature>
<evidence type="ECO:0000313" key="9">
    <source>
        <dbReference type="EMBL" id="QNO13496.1"/>
    </source>
</evidence>
<dbReference type="RefSeq" id="WP_213167164.1">
    <property type="nucleotide sequence ID" value="NZ_CP058559.1"/>
</dbReference>